<dbReference type="Gene3D" id="4.10.1080.10">
    <property type="entry name" value="TSP type-3 repeat"/>
    <property type="match status" value="1"/>
</dbReference>
<dbReference type="RefSeq" id="WP_049842943.1">
    <property type="nucleotide sequence ID" value="NZ_LLEI02000006.1"/>
</dbReference>
<dbReference type="AlphaFoldDB" id="A0A177Y5T7"/>
<dbReference type="EMBL" id="LLEI02000006">
    <property type="protein sequence ID" value="OAJ96223.1"/>
    <property type="molecule type" value="Genomic_DNA"/>
</dbReference>
<dbReference type="Proteomes" id="UP000078406">
    <property type="component" value="Unassembled WGS sequence"/>
</dbReference>
<keyword evidence="3" id="KW-0998">Cell outer membrane</keyword>
<accession>A0A177Y5T7</accession>
<evidence type="ECO:0000256" key="2">
    <source>
        <dbReference type="ARBA" id="ARBA00023136"/>
    </source>
</evidence>
<evidence type="ECO:0000256" key="4">
    <source>
        <dbReference type="PROSITE-ProRule" id="PRU00473"/>
    </source>
</evidence>
<dbReference type="PANTHER" id="PTHR30329">
    <property type="entry name" value="STATOR ELEMENT OF FLAGELLAR MOTOR COMPLEX"/>
    <property type="match status" value="1"/>
</dbReference>
<evidence type="ECO:0000256" key="3">
    <source>
        <dbReference type="ARBA" id="ARBA00023237"/>
    </source>
</evidence>
<dbReference type="InterPro" id="IPR050330">
    <property type="entry name" value="Bact_OuterMem_StrucFunc"/>
</dbReference>
<evidence type="ECO:0000313" key="7">
    <source>
        <dbReference type="Proteomes" id="UP000078406"/>
    </source>
</evidence>
<dbReference type="Gene3D" id="3.30.1330.60">
    <property type="entry name" value="OmpA-like domain"/>
    <property type="match status" value="1"/>
</dbReference>
<dbReference type="InterPro" id="IPR028974">
    <property type="entry name" value="TSP_type-3_rpt"/>
</dbReference>
<dbReference type="PROSITE" id="PS51123">
    <property type="entry name" value="OMPA_2"/>
    <property type="match status" value="1"/>
</dbReference>
<dbReference type="SUPFAM" id="SSF103088">
    <property type="entry name" value="OmpA-like"/>
    <property type="match status" value="1"/>
</dbReference>
<keyword evidence="2 4" id="KW-0472">Membrane</keyword>
<name>A0A177Y5T7_9VIBR</name>
<comment type="subcellular location">
    <subcellularLocation>
        <location evidence="1">Cell outer membrane</location>
    </subcellularLocation>
</comment>
<evidence type="ECO:0000313" key="6">
    <source>
        <dbReference type="EMBL" id="OAJ96223.1"/>
    </source>
</evidence>
<reference evidence="6 7" key="1">
    <citation type="journal article" date="2016" name="Syst. Appl. Microbiol.">
        <title>Vibrio bivalvicida sp. nov., a novel larval pathogen for bivalve molluscs reared in a hatchery.</title>
        <authorList>
            <person name="Dubert J."/>
            <person name="Romalde J.L."/>
            <person name="Prado S."/>
            <person name="Barja J.L."/>
        </authorList>
    </citation>
    <scope>NUCLEOTIDE SEQUENCE [LARGE SCALE GENOMIC DNA]</scope>
    <source>
        <strain evidence="6 7">605</strain>
    </source>
</reference>
<evidence type="ECO:0000259" key="5">
    <source>
        <dbReference type="PROSITE" id="PS51123"/>
    </source>
</evidence>
<dbReference type="InterPro" id="IPR036737">
    <property type="entry name" value="OmpA-like_sf"/>
</dbReference>
<dbReference type="CDD" id="cd07185">
    <property type="entry name" value="OmpA_C-like"/>
    <property type="match status" value="1"/>
</dbReference>
<evidence type="ECO:0000256" key="1">
    <source>
        <dbReference type="ARBA" id="ARBA00004442"/>
    </source>
</evidence>
<dbReference type="PANTHER" id="PTHR30329:SF21">
    <property type="entry name" value="LIPOPROTEIN YIAD-RELATED"/>
    <property type="match status" value="1"/>
</dbReference>
<sequence>MKVTQLIPYTLMAFIPFSAVNADEEYEYIETPIANQISDLTDDDRDGVVNARDICPGTPSGAQVDNDGCGAAIFEEEERQLRILFANDSYEINPIFSDQIQTMAEFLERYKSASIQIQGYASKVGTAEYNLELSKKRAHAVEDELLSFGTEPSRVTIVGYGDTRLESDGVDETSHALNRRVTATVVGLNEEVIEEWTIFTVLEK</sequence>
<gene>
    <name evidence="6" type="ORF">APB76_00200</name>
</gene>
<dbReference type="InterPro" id="IPR006664">
    <property type="entry name" value="OMP_bac"/>
</dbReference>
<feature type="domain" description="OmpA-like" evidence="5">
    <location>
        <begin position="72"/>
        <end position="189"/>
    </location>
</feature>
<dbReference type="GO" id="GO:0005509">
    <property type="term" value="F:calcium ion binding"/>
    <property type="evidence" value="ECO:0007669"/>
    <property type="project" value="InterPro"/>
</dbReference>
<dbReference type="GO" id="GO:0009279">
    <property type="term" value="C:cell outer membrane"/>
    <property type="evidence" value="ECO:0007669"/>
    <property type="project" value="UniProtKB-SubCell"/>
</dbReference>
<proteinExistence type="predicted"/>
<dbReference type="PRINTS" id="PR01021">
    <property type="entry name" value="OMPADOMAIN"/>
</dbReference>
<dbReference type="Pfam" id="PF00691">
    <property type="entry name" value="OmpA"/>
    <property type="match status" value="1"/>
</dbReference>
<comment type="caution">
    <text evidence="6">The sequence shown here is derived from an EMBL/GenBank/DDBJ whole genome shotgun (WGS) entry which is preliminary data.</text>
</comment>
<dbReference type="InterPro" id="IPR006665">
    <property type="entry name" value="OmpA-like"/>
</dbReference>
<protein>
    <recommendedName>
        <fullName evidence="5">OmpA-like domain-containing protein</fullName>
    </recommendedName>
</protein>
<organism evidence="6 7">
    <name type="scientific">Vibrio bivalvicida</name>
    <dbReference type="NCBI Taxonomy" id="1276888"/>
    <lineage>
        <taxon>Bacteria</taxon>
        <taxon>Pseudomonadati</taxon>
        <taxon>Pseudomonadota</taxon>
        <taxon>Gammaproteobacteria</taxon>
        <taxon>Vibrionales</taxon>
        <taxon>Vibrionaceae</taxon>
        <taxon>Vibrio</taxon>
        <taxon>Vibrio oreintalis group</taxon>
    </lineage>
</organism>
<dbReference type="SUPFAM" id="SSF103647">
    <property type="entry name" value="TSP type-3 repeat"/>
    <property type="match status" value="1"/>
</dbReference>